<dbReference type="RefSeq" id="WP_353498987.1">
    <property type="nucleotide sequence ID" value="NZ_CP115921.1"/>
</dbReference>
<name>A0AAU8BM98_9VIBR</name>
<organism evidence="2">
    <name type="scientific">Vibrio chaetopteri</name>
    <dbReference type="NCBI Taxonomy" id="3016528"/>
    <lineage>
        <taxon>Bacteria</taxon>
        <taxon>Pseudomonadati</taxon>
        <taxon>Pseudomonadota</taxon>
        <taxon>Gammaproteobacteria</taxon>
        <taxon>Vibrionales</taxon>
        <taxon>Vibrionaceae</taxon>
        <taxon>Vibrio</taxon>
    </lineage>
</organism>
<reference evidence="2" key="1">
    <citation type="submission" date="2023-01" db="EMBL/GenBank/DDBJ databases">
        <title>Vibrio sp. CB1-14 genome sequencing.</title>
        <authorList>
            <person name="Otstavnykh N."/>
            <person name="Isaeva M."/>
            <person name="Meleshko D."/>
        </authorList>
    </citation>
    <scope>NUCLEOTIDE SEQUENCE</scope>
    <source>
        <strain evidence="2">CB1-14</strain>
    </source>
</reference>
<sequence>MKVLLLAVSVAVASSTVMAAGPGTGKEVSFNNYAAYQNMDVQGDKDNKSVVLQSNDVGTTVTVMQGELGVFDGNRSVVDIRLNSPGNNNDVMIDQSGGYSFNDSKVKIGGTTGGADIDVNQDGHANDSVVNFRHDEDNSTVTVAQTGIDNWSRVRSRDASKYNTVAVTQNGENQDSEIRLSGSSSNNMVTVMQGKNTSKKNNVSIVELSASSSNNDLLINQKGNNSLSEAYLVASSGGDIDVIQSAQDSSYISQVNSLNTTVYVHQN</sequence>
<dbReference type="AlphaFoldDB" id="A0AAU8BM98"/>
<evidence type="ECO:0000256" key="1">
    <source>
        <dbReference type="SAM" id="SignalP"/>
    </source>
</evidence>
<dbReference type="EMBL" id="CP115921">
    <property type="protein sequence ID" value="XCD17814.1"/>
    <property type="molecule type" value="Genomic_DNA"/>
</dbReference>
<proteinExistence type="predicted"/>
<dbReference type="KEGG" id="vck:PG915_21230"/>
<accession>A0AAU8BM98</accession>
<feature type="signal peptide" evidence="1">
    <location>
        <begin position="1"/>
        <end position="19"/>
    </location>
</feature>
<evidence type="ECO:0000313" key="2">
    <source>
        <dbReference type="EMBL" id="XCD17814.1"/>
    </source>
</evidence>
<gene>
    <name evidence="2" type="ORF">PG915_21230</name>
</gene>
<feature type="chain" id="PRO_5043706213" evidence="1">
    <location>
        <begin position="20"/>
        <end position="267"/>
    </location>
</feature>
<protein>
    <submittedName>
        <fullName evidence="2">Uncharacterized protein</fullName>
    </submittedName>
</protein>
<keyword evidence="1" id="KW-0732">Signal</keyword>